<dbReference type="PANTHER" id="PTHR43702:SF3">
    <property type="entry name" value="PROTEIN TSGA"/>
    <property type="match status" value="1"/>
</dbReference>
<dbReference type="EMBL" id="AAPH01000001">
    <property type="protein sequence ID" value="EAS45296.1"/>
    <property type="molecule type" value="Genomic_DNA"/>
</dbReference>
<gene>
    <name evidence="7" type="ORF">P3TCK_02946</name>
</gene>
<feature type="transmembrane region" description="Helical" evidence="6">
    <location>
        <begin position="58"/>
        <end position="80"/>
    </location>
</feature>
<keyword evidence="2" id="KW-1003">Cell membrane</keyword>
<dbReference type="HOGENOM" id="CLU_028452_2_0_6"/>
<dbReference type="GO" id="GO:0022857">
    <property type="term" value="F:transmembrane transporter activity"/>
    <property type="evidence" value="ECO:0007669"/>
    <property type="project" value="InterPro"/>
</dbReference>
<feature type="transmembrane region" description="Helical" evidence="6">
    <location>
        <begin position="234"/>
        <end position="250"/>
    </location>
</feature>
<dbReference type="GO" id="GO:0005886">
    <property type="term" value="C:plasma membrane"/>
    <property type="evidence" value="ECO:0007669"/>
    <property type="project" value="UniProtKB-SubCell"/>
</dbReference>
<evidence type="ECO:0000256" key="2">
    <source>
        <dbReference type="ARBA" id="ARBA00022475"/>
    </source>
</evidence>
<feature type="transmembrane region" description="Helical" evidence="6">
    <location>
        <begin position="92"/>
        <end position="115"/>
    </location>
</feature>
<evidence type="ECO:0000313" key="8">
    <source>
        <dbReference type="Proteomes" id="UP000003789"/>
    </source>
</evidence>
<sequence length="345" mass="36437">MLVQIAFYLAPFVTCIPCSQVMNRLGYKVSLSLSLLLAAVGGCSFSFAIAMGSFTGSLVGIFVIALGVAAMQVVANPYVTQIGEVRTASRRLTFTSSINSLGTTLAPLILGITLASAGVENIYLILSVGLLLLSLLTWKGPLQDVRGKGGVKLHGQLIALTNHKPFLLGAVTIFVYVGVEVAIGTVTISYLSDKNIVNLTSTAAASLISLYWAGSMVGRFAYSFLGRKVESMRALFFSALLAVLLIILAMFNGNVFGAVCLIAIGLCNSFMYPVIFYKSIEGLKDLTSSGSAVLVMCSVGGGIVPFVQASLIDHTSIPFSYIVPLLGYLIIASYGLYSKSSSSKR</sequence>
<keyword evidence="5 6" id="KW-0472">Membrane</keyword>
<feature type="transmembrane region" description="Helical" evidence="6">
    <location>
        <begin position="256"/>
        <end position="277"/>
    </location>
</feature>
<dbReference type="InterPro" id="IPR011701">
    <property type="entry name" value="MFS"/>
</dbReference>
<keyword evidence="3 6" id="KW-0812">Transmembrane</keyword>
<dbReference type="InterPro" id="IPR036259">
    <property type="entry name" value="MFS_trans_sf"/>
</dbReference>
<evidence type="ECO:0000256" key="5">
    <source>
        <dbReference type="ARBA" id="ARBA00023136"/>
    </source>
</evidence>
<evidence type="ECO:0000313" key="7">
    <source>
        <dbReference type="EMBL" id="EAS45296.1"/>
    </source>
</evidence>
<proteinExistence type="predicted"/>
<feature type="transmembrane region" description="Helical" evidence="6">
    <location>
        <begin position="203"/>
        <end position="222"/>
    </location>
</feature>
<dbReference type="AlphaFoldDB" id="Q1ZB46"/>
<reference evidence="7 8" key="1">
    <citation type="submission" date="2006-03" db="EMBL/GenBank/DDBJ databases">
        <authorList>
            <person name="Bartlett D.H."/>
            <person name="Valle G."/>
            <person name="Lauro F.M."/>
            <person name="Vezzi A."/>
            <person name="Simonato F."/>
            <person name="Eloe E."/>
            <person name="Vitulo N."/>
            <person name="Stratton T.K."/>
            <person name="D'angelo M."/>
            <person name="Ferriera S."/>
            <person name="Johnson J."/>
            <person name="Kravitz S."/>
            <person name="Beeson K."/>
            <person name="Sutton G."/>
            <person name="Rogers Y."/>
            <person name="Friedman R."/>
            <person name="Frazier M."/>
            <person name="Venter J.C."/>
        </authorList>
    </citation>
    <scope>NUCLEOTIDE SEQUENCE [LARGE SCALE GENOMIC DNA]</scope>
    <source>
        <strain evidence="7 8">3TCK</strain>
    </source>
</reference>
<feature type="transmembrane region" description="Helical" evidence="6">
    <location>
        <begin position="166"/>
        <end position="191"/>
    </location>
</feature>
<feature type="transmembrane region" description="Helical" evidence="6">
    <location>
        <begin position="289"/>
        <end position="307"/>
    </location>
</feature>
<evidence type="ECO:0000256" key="1">
    <source>
        <dbReference type="ARBA" id="ARBA00004429"/>
    </source>
</evidence>
<comment type="caution">
    <text evidence="7">The sequence shown here is derived from an EMBL/GenBank/DDBJ whole genome shotgun (WGS) entry which is preliminary data.</text>
</comment>
<keyword evidence="4 6" id="KW-1133">Transmembrane helix</keyword>
<comment type="subcellular location">
    <subcellularLocation>
        <location evidence="1">Cell inner membrane</location>
        <topology evidence="1">Multi-pass membrane protein</topology>
    </subcellularLocation>
</comment>
<dbReference type="PANTHER" id="PTHR43702">
    <property type="entry name" value="L-FUCOSE-PROTON SYMPORTER"/>
    <property type="match status" value="1"/>
</dbReference>
<protein>
    <submittedName>
        <fullName evidence="7">Glucose/galactose transporter family protein</fullName>
    </submittedName>
</protein>
<feature type="transmembrane region" description="Helical" evidence="6">
    <location>
        <begin position="121"/>
        <end position="138"/>
    </location>
</feature>
<feature type="transmembrane region" description="Helical" evidence="6">
    <location>
        <begin position="29"/>
        <end position="52"/>
    </location>
</feature>
<dbReference type="InterPro" id="IPR050375">
    <property type="entry name" value="MFS_TsgA-like"/>
</dbReference>
<name>Q1ZB46_9GAMM</name>
<dbReference type="SUPFAM" id="SSF103473">
    <property type="entry name" value="MFS general substrate transporter"/>
    <property type="match status" value="1"/>
</dbReference>
<accession>Q1ZB46</accession>
<evidence type="ECO:0000256" key="6">
    <source>
        <dbReference type="SAM" id="Phobius"/>
    </source>
</evidence>
<dbReference type="Pfam" id="PF07690">
    <property type="entry name" value="MFS_1"/>
    <property type="match status" value="1"/>
</dbReference>
<evidence type="ECO:0000256" key="4">
    <source>
        <dbReference type="ARBA" id="ARBA00022989"/>
    </source>
</evidence>
<evidence type="ECO:0000256" key="3">
    <source>
        <dbReference type="ARBA" id="ARBA00022692"/>
    </source>
</evidence>
<organism evidence="7 8">
    <name type="scientific">Photobacterium profundum 3TCK</name>
    <dbReference type="NCBI Taxonomy" id="314280"/>
    <lineage>
        <taxon>Bacteria</taxon>
        <taxon>Pseudomonadati</taxon>
        <taxon>Pseudomonadota</taxon>
        <taxon>Gammaproteobacteria</taxon>
        <taxon>Vibrionales</taxon>
        <taxon>Vibrionaceae</taxon>
        <taxon>Photobacterium</taxon>
    </lineage>
</organism>
<dbReference type="Proteomes" id="UP000003789">
    <property type="component" value="Unassembled WGS sequence"/>
</dbReference>
<dbReference type="Gene3D" id="1.20.1250.20">
    <property type="entry name" value="MFS general substrate transporter like domains"/>
    <property type="match status" value="2"/>
</dbReference>
<feature type="transmembrane region" description="Helical" evidence="6">
    <location>
        <begin position="319"/>
        <end position="337"/>
    </location>
</feature>